<evidence type="ECO:0000256" key="1">
    <source>
        <dbReference type="SAM" id="Coils"/>
    </source>
</evidence>
<evidence type="ECO:0000313" key="3">
    <source>
        <dbReference type="Proteomes" id="UP000018208"/>
    </source>
</evidence>
<organism evidence="2 3">
    <name type="scientific">Spironucleus salmonicida</name>
    <dbReference type="NCBI Taxonomy" id="348837"/>
    <lineage>
        <taxon>Eukaryota</taxon>
        <taxon>Metamonada</taxon>
        <taxon>Diplomonadida</taxon>
        <taxon>Hexamitidae</taxon>
        <taxon>Hexamitinae</taxon>
        <taxon>Spironucleus</taxon>
    </lineage>
</organism>
<dbReference type="AlphaFoldDB" id="A0A9P8LLR6"/>
<evidence type="ECO:0000313" key="2">
    <source>
        <dbReference type="EMBL" id="KAH0570674.1"/>
    </source>
</evidence>
<accession>A0A9P8LLR6</accession>
<dbReference type="GeneID" id="94300983"/>
<proteinExistence type="predicted"/>
<dbReference type="Proteomes" id="UP000018208">
    <property type="component" value="Unassembled WGS sequence"/>
</dbReference>
<reference evidence="2 3" key="1">
    <citation type="journal article" date="2014" name="PLoS Genet.">
        <title>The Genome of Spironucleus salmonicida Highlights a Fish Pathogen Adapted to Fluctuating Environments.</title>
        <authorList>
            <person name="Xu F."/>
            <person name="Jerlstrom-Hultqvist J."/>
            <person name="Einarsson E."/>
            <person name="Astvaldsson A."/>
            <person name="Svard S.G."/>
            <person name="Andersson J.O."/>
        </authorList>
    </citation>
    <scope>NUCLEOTIDE SEQUENCE [LARGE SCALE GENOMIC DNA]</scope>
    <source>
        <strain evidence="2 3">ATCC 50377</strain>
    </source>
</reference>
<dbReference type="EMBL" id="AUWU02000007">
    <property type="protein sequence ID" value="KAH0570674.1"/>
    <property type="molecule type" value="Genomic_DNA"/>
</dbReference>
<sequence>MAEKHIFGSNIVIEASNLNNTITHSDIQDYSVIESTNSSSQIVSNDHMVNLSKACKLQQKSLKIAQDKINTLKNELMIQNKQNFTQSLMISQLQTQQDIAQKTIEIQQKQIISQNQQLRQFQSEYK</sequence>
<dbReference type="KEGG" id="ssao:94300983"/>
<feature type="coiled-coil region" evidence="1">
    <location>
        <begin position="55"/>
        <end position="124"/>
    </location>
</feature>
<dbReference type="RefSeq" id="XP_067761447.1">
    <property type="nucleotide sequence ID" value="XM_067910760.1"/>
</dbReference>
<protein>
    <submittedName>
        <fullName evidence="2">Uncharacterized protein</fullName>
    </submittedName>
</protein>
<keyword evidence="1" id="KW-0175">Coiled coil</keyword>
<name>A0A9P8LLR6_9EUKA</name>
<comment type="caution">
    <text evidence="2">The sequence shown here is derived from an EMBL/GenBank/DDBJ whole genome shotgun (WGS) entry which is preliminary data.</text>
</comment>
<gene>
    <name evidence="2" type="ORF">SS50377_26960</name>
</gene>
<keyword evidence="3" id="KW-1185">Reference proteome</keyword>